<sequence>MWLVLLLAKALFSLDLWLLLTRRSFSTTKQHKHNNTILRQAVPHSNLKQTAYYSPVIVDTDAFSSITTIVIISFDMLSRSSYSTTKPQAANEGLGLTCDKSEPPAWKPRKKQKILVGGHKKVTGDQGRAFNKSSTELREVIFKYEGAVKFSAWWPETTVVVNEAKSTPVDGMDLLATDKRMGRMTSDARFLV</sequence>
<evidence type="ECO:0000313" key="3">
    <source>
        <dbReference type="Proteomes" id="UP000275078"/>
    </source>
</evidence>
<accession>A0A3N4HUX0</accession>
<feature type="chain" id="PRO_5018042495" evidence="1">
    <location>
        <begin position="27"/>
        <end position="192"/>
    </location>
</feature>
<reference evidence="2 3" key="1">
    <citation type="journal article" date="2018" name="Nat. Ecol. Evol.">
        <title>Pezizomycetes genomes reveal the molecular basis of ectomycorrhizal truffle lifestyle.</title>
        <authorList>
            <person name="Murat C."/>
            <person name="Payen T."/>
            <person name="Noel B."/>
            <person name="Kuo A."/>
            <person name="Morin E."/>
            <person name="Chen J."/>
            <person name="Kohler A."/>
            <person name="Krizsan K."/>
            <person name="Balestrini R."/>
            <person name="Da Silva C."/>
            <person name="Montanini B."/>
            <person name="Hainaut M."/>
            <person name="Levati E."/>
            <person name="Barry K.W."/>
            <person name="Belfiori B."/>
            <person name="Cichocki N."/>
            <person name="Clum A."/>
            <person name="Dockter R.B."/>
            <person name="Fauchery L."/>
            <person name="Guy J."/>
            <person name="Iotti M."/>
            <person name="Le Tacon F."/>
            <person name="Lindquist E.A."/>
            <person name="Lipzen A."/>
            <person name="Malagnac F."/>
            <person name="Mello A."/>
            <person name="Molinier V."/>
            <person name="Miyauchi S."/>
            <person name="Poulain J."/>
            <person name="Riccioni C."/>
            <person name="Rubini A."/>
            <person name="Sitrit Y."/>
            <person name="Splivallo R."/>
            <person name="Traeger S."/>
            <person name="Wang M."/>
            <person name="Zifcakova L."/>
            <person name="Wipf D."/>
            <person name="Zambonelli A."/>
            <person name="Paolocci F."/>
            <person name="Nowrousian M."/>
            <person name="Ottonello S."/>
            <person name="Baldrian P."/>
            <person name="Spatafora J.W."/>
            <person name="Henrissat B."/>
            <person name="Nagy L.G."/>
            <person name="Aury J.M."/>
            <person name="Wincker P."/>
            <person name="Grigoriev I.V."/>
            <person name="Bonfante P."/>
            <person name="Martin F.M."/>
        </authorList>
    </citation>
    <scope>NUCLEOTIDE SEQUENCE [LARGE SCALE GENOMIC DNA]</scope>
    <source>
        <strain evidence="2 3">RN42</strain>
    </source>
</reference>
<name>A0A3N4HUX0_ASCIM</name>
<feature type="signal peptide" evidence="1">
    <location>
        <begin position="1"/>
        <end position="26"/>
    </location>
</feature>
<protein>
    <submittedName>
        <fullName evidence="2">Uncharacterized protein</fullName>
    </submittedName>
</protein>
<gene>
    <name evidence="2" type="ORF">BJ508DRAFT_351289</name>
</gene>
<keyword evidence="3" id="KW-1185">Reference proteome</keyword>
<keyword evidence="1" id="KW-0732">Signal</keyword>
<dbReference type="EMBL" id="ML119736">
    <property type="protein sequence ID" value="RPA76866.1"/>
    <property type="molecule type" value="Genomic_DNA"/>
</dbReference>
<evidence type="ECO:0000256" key="1">
    <source>
        <dbReference type="SAM" id="SignalP"/>
    </source>
</evidence>
<organism evidence="2 3">
    <name type="scientific">Ascobolus immersus RN42</name>
    <dbReference type="NCBI Taxonomy" id="1160509"/>
    <lineage>
        <taxon>Eukaryota</taxon>
        <taxon>Fungi</taxon>
        <taxon>Dikarya</taxon>
        <taxon>Ascomycota</taxon>
        <taxon>Pezizomycotina</taxon>
        <taxon>Pezizomycetes</taxon>
        <taxon>Pezizales</taxon>
        <taxon>Ascobolaceae</taxon>
        <taxon>Ascobolus</taxon>
    </lineage>
</organism>
<dbReference type="Proteomes" id="UP000275078">
    <property type="component" value="Unassembled WGS sequence"/>
</dbReference>
<proteinExistence type="predicted"/>
<evidence type="ECO:0000313" key="2">
    <source>
        <dbReference type="EMBL" id="RPA76866.1"/>
    </source>
</evidence>
<dbReference type="AlphaFoldDB" id="A0A3N4HUX0"/>